<evidence type="ECO:0000256" key="6">
    <source>
        <dbReference type="SAM" id="SignalP"/>
    </source>
</evidence>
<dbReference type="Ensembl" id="ENSSFOT00015047186.1">
    <property type="protein sequence ID" value="ENSSFOP00015056883.1"/>
    <property type="gene ID" value="ENSSFOG00015031249.1"/>
</dbReference>
<dbReference type="Proteomes" id="UP000694397">
    <property type="component" value="Chromosome 25"/>
</dbReference>
<dbReference type="InterPro" id="IPR051287">
    <property type="entry name" value="TCR_variable_region"/>
</dbReference>
<reference evidence="8" key="2">
    <citation type="submission" date="2025-05" db="UniProtKB">
        <authorList>
            <consortium name="Ensembl"/>
        </authorList>
    </citation>
    <scope>IDENTIFICATION</scope>
</reference>
<dbReference type="SUPFAM" id="SSF48726">
    <property type="entry name" value="Immunoglobulin"/>
    <property type="match status" value="1"/>
</dbReference>
<evidence type="ECO:0000256" key="4">
    <source>
        <dbReference type="ARBA" id="ARBA00023319"/>
    </source>
</evidence>
<name>A0A8C9TSX1_SCLFO</name>
<keyword evidence="9" id="KW-1185">Reference proteome</keyword>
<evidence type="ECO:0000313" key="9">
    <source>
        <dbReference type="Proteomes" id="UP000694397"/>
    </source>
</evidence>
<dbReference type="Gene3D" id="2.60.40.10">
    <property type="entry name" value="Immunoglobulins"/>
    <property type="match status" value="1"/>
</dbReference>
<dbReference type="SMART" id="SM00409">
    <property type="entry name" value="IG"/>
    <property type="match status" value="1"/>
</dbReference>
<dbReference type="PROSITE" id="PS50835">
    <property type="entry name" value="IG_LIKE"/>
    <property type="match status" value="1"/>
</dbReference>
<feature type="chain" id="PRO_5044682619" description="Ig-like domain-containing protein" evidence="6">
    <location>
        <begin position="21"/>
        <end position="176"/>
    </location>
</feature>
<feature type="signal peptide" evidence="6">
    <location>
        <begin position="1"/>
        <end position="20"/>
    </location>
</feature>
<proteinExistence type="predicted"/>
<evidence type="ECO:0000256" key="2">
    <source>
        <dbReference type="ARBA" id="ARBA00023130"/>
    </source>
</evidence>
<dbReference type="OrthoDB" id="9631130at2759"/>
<sequence>MAHGINIIVILAAICLEIRAQDTVTQSTGDVIGYEGGSVTLNCDFTTSSTAPFLFWYIQHPNGSPKYILQRYTSGAGDTAAEFKDRFNANIEKTTVPLTIQRLQLTDSAVYYCALTPTVMNSGHQWYKNLLPSRGSIGQTDTTRGWPQQERELIIPDCNLVSILAQKYIHLCGAAT</sequence>
<dbReference type="PANTHER" id="PTHR19367:SF18">
    <property type="entry name" value="T CELL RECEPTOR ALPHA VARIABLE 16"/>
    <property type="match status" value="1"/>
</dbReference>
<keyword evidence="2" id="KW-1064">Adaptive immunity</keyword>
<reference evidence="8 9" key="1">
    <citation type="submission" date="2019-04" db="EMBL/GenBank/DDBJ databases">
        <authorList>
            <consortium name="Wellcome Sanger Institute Data Sharing"/>
        </authorList>
    </citation>
    <scope>NUCLEOTIDE SEQUENCE [LARGE SCALE GENOMIC DNA]</scope>
</reference>
<dbReference type="PANTHER" id="PTHR19367">
    <property type="entry name" value="T-CELL RECEPTOR ALPHA CHAIN V REGION"/>
    <property type="match status" value="1"/>
</dbReference>
<protein>
    <recommendedName>
        <fullName evidence="7">Ig-like domain-containing protein</fullName>
    </recommendedName>
</protein>
<evidence type="ECO:0000259" key="7">
    <source>
        <dbReference type="PROSITE" id="PS50835"/>
    </source>
</evidence>
<keyword evidence="5" id="KW-0391">Immunity</keyword>
<dbReference type="InterPro" id="IPR036179">
    <property type="entry name" value="Ig-like_dom_sf"/>
</dbReference>
<keyword evidence="4" id="KW-0393">Immunoglobulin domain</keyword>
<keyword evidence="3" id="KW-0675">Receptor</keyword>
<dbReference type="GeneTree" id="ENSGT01030000234557"/>
<dbReference type="SMART" id="SM00406">
    <property type="entry name" value="IGv"/>
    <property type="match status" value="1"/>
</dbReference>
<organism evidence="8 9">
    <name type="scientific">Scleropages formosus</name>
    <name type="common">Asian bonytongue</name>
    <name type="synonym">Osteoglossum formosum</name>
    <dbReference type="NCBI Taxonomy" id="113540"/>
    <lineage>
        <taxon>Eukaryota</taxon>
        <taxon>Metazoa</taxon>
        <taxon>Chordata</taxon>
        <taxon>Craniata</taxon>
        <taxon>Vertebrata</taxon>
        <taxon>Euteleostomi</taxon>
        <taxon>Actinopterygii</taxon>
        <taxon>Neopterygii</taxon>
        <taxon>Teleostei</taxon>
        <taxon>Osteoglossocephala</taxon>
        <taxon>Osteoglossomorpha</taxon>
        <taxon>Osteoglossiformes</taxon>
        <taxon>Osteoglossidae</taxon>
        <taxon>Scleropages</taxon>
    </lineage>
</organism>
<evidence type="ECO:0000256" key="3">
    <source>
        <dbReference type="ARBA" id="ARBA00023170"/>
    </source>
</evidence>
<dbReference type="Ensembl" id="ENSSFOT00015082829.1">
    <property type="protein sequence ID" value="ENSSFOP00015058063.1"/>
    <property type="gene ID" value="ENSSFOG00015031249.1"/>
</dbReference>
<evidence type="ECO:0000256" key="1">
    <source>
        <dbReference type="ARBA" id="ARBA00022729"/>
    </source>
</evidence>
<dbReference type="InterPro" id="IPR013783">
    <property type="entry name" value="Ig-like_fold"/>
</dbReference>
<feature type="domain" description="Ig-like" evidence="7">
    <location>
        <begin position="22"/>
        <end position="116"/>
    </location>
</feature>
<keyword evidence="5" id="KW-1279">T cell receptor</keyword>
<accession>A0A8C9TSX1</accession>
<dbReference type="InterPro" id="IPR007110">
    <property type="entry name" value="Ig-like_dom"/>
</dbReference>
<keyword evidence="1 6" id="KW-0732">Signal</keyword>
<dbReference type="InterPro" id="IPR013106">
    <property type="entry name" value="Ig_V-set"/>
</dbReference>
<dbReference type="GO" id="GO:0042101">
    <property type="term" value="C:T cell receptor complex"/>
    <property type="evidence" value="ECO:0007669"/>
    <property type="project" value="UniProtKB-KW"/>
</dbReference>
<dbReference type="InterPro" id="IPR003599">
    <property type="entry name" value="Ig_sub"/>
</dbReference>
<dbReference type="Pfam" id="PF07686">
    <property type="entry name" value="V-set"/>
    <property type="match status" value="1"/>
</dbReference>
<evidence type="ECO:0000256" key="5">
    <source>
        <dbReference type="ARBA" id="ARBA00043266"/>
    </source>
</evidence>
<dbReference type="GO" id="GO:0002250">
    <property type="term" value="P:adaptive immune response"/>
    <property type="evidence" value="ECO:0007669"/>
    <property type="project" value="UniProtKB-KW"/>
</dbReference>
<dbReference type="AlphaFoldDB" id="A0A8C9TSX1"/>
<evidence type="ECO:0000313" key="8">
    <source>
        <dbReference type="Ensembl" id="ENSSFOP00015058063.1"/>
    </source>
</evidence>